<evidence type="ECO:0000259" key="4">
    <source>
        <dbReference type="PROSITE" id="PS51118"/>
    </source>
</evidence>
<reference evidence="6 8" key="2">
    <citation type="submission" date="2017-12" db="EMBL/GenBank/DDBJ databases">
        <authorList>
            <person name="Paulsen S."/>
            <person name="Gram L.K."/>
        </authorList>
    </citation>
    <scope>NUCLEOTIDE SEQUENCE [LARGE SCALE GENOMIC DNA]</scope>
    <source>
        <strain evidence="6 8">S2897</strain>
    </source>
</reference>
<dbReference type="PATRIC" id="fig|151081.8.peg.1868"/>
<dbReference type="Proteomes" id="UP000033664">
    <property type="component" value="Unassembled WGS sequence"/>
</dbReference>
<dbReference type="Pfam" id="PF01638">
    <property type="entry name" value="HxlR"/>
    <property type="match status" value="1"/>
</dbReference>
<dbReference type="Proteomes" id="UP000305874">
    <property type="component" value="Unassembled WGS sequence"/>
</dbReference>
<comment type="caution">
    <text evidence="5">The sequence shown here is derived from an EMBL/GenBank/DDBJ whole genome shotgun (WGS) entry which is preliminary data.</text>
</comment>
<dbReference type="OrthoDB" id="9807069at2"/>
<keyword evidence="3" id="KW-0804">Transcription</keyword>
<dbReference type="EMBL" id="JXXZ01000008">
    <property type="protein sequence ID" value="KJY99241.1"/>
    <property type="molecule type" value="Genomic_DNA"/>
</dbReference>
<evidence type="ECO:0000256" key="3">
    <source>
        <dbReference type="ARBA" id="ARBA00023163"/>
    </source>
</evidence>
<dbReference type="PANTHER" id="PTHR33204">
    <property type="entry name" value="TRANSCRIPTIONAL REGULATOR, MARR FAMILY"/>
    <property type="match status" value="1"/>
</dbReference>
<evidence type="ECO:0000313" key="7">
    <source>
        <dbReference type="Proteomes" id="UP000033664"/>
    </source>
</evidence>
<accession>A0A0F4PQG4</accession>
<dbReference type="GO" id="GO:0003677">
    <property type="term" value="F:DNA binding"/>
    <property type="evidence" value="ECO:0007669"/>
    <property type="project" value="UniProtKB-KW"/>
</dbReference>
<gene>
    <name evidence="6" type="ORF">CWC05_15940</name>
    <name evidence="5" type="ORF">TW72_10150</name>
</gene>
<evidence type="ECO:0000256" key="1">
    <source>
        <dbReference type="ARBA" id="ARBA00023015"/>
    </source>
</evidence>
<dbReference type="PROSITE" id="PS51118">
    <property type="entry name" value="HTH_HXLR"/>
    <property type="match status" value="1"/>
</dbReference>
<feature type="domain" description="HTH hxlR-type" evidence="4">
    <location>
        <begin position="17"/>
        <end position="115"/>
    </location>
</feature>
<dbReference type="eggNOG" id="COG1733">
    <property type="taxonomic scope" value="Bacteria"/>
</dbReference>
<dbReference type="EMBL" id="PNCG01000016">
    <property type="protein sequence ID" value="TMP86085.1"/>
    <property type="molecule type" value="Genomic_DNA"/>
</dbReference>
<evidence type="ECO:0000256" key="2">
    <source>
        <dbReference type="ARBA" id="ARBA00023125"/>
    </source>
</evidence>
<keyword evidence="2" id="KW-0238">DNA-binding</keyword>
<dbReference type="STRING" id="151081.TW72_10150"/>
<keyword evidence="1" id="KW-0805">Transcription regulation</keyword>
<dbReference type="InterPro" id="IPR036388">
    <property type="entry name" value="WH-like_DNA-bd_sf"/>
</dbReference>
<dbReference type="SUPFAM" id="SSF46785">
    <property type="entry name" value="Winged helix' DNA-binding domain"/>
    <property type="match status" value="1"/>
</dbReference>
<evidence type="ECO:0000313" key="5">
    <source>
        <dbReference type="EMBL" id="KJY99241.1"/>
    </source>
</evidence>
<reference evidence="5 7" key="1">
    <citation type="journal article" date="2015" name="BMC Genomics">
        <title>Genome mining reveals unlocked bioactive potential of marine Gram-negative bacteria.</title>
        <authorList>
            <person name="Machado H."/>
            <person name="Sonnenschein E.C."/>
            <person name="Melchiorsen J."/>
            <person name="Gram L."/>
        </authorList>
    </citation>
    <scope>NUCLEOTIDE SEQUENCE [LARGE SCALE GENOMIC DNA]</scope>
    <source>
        <strain evidence="5 7">S3137</strain>
    </source>
</reference>
<evidence type="ECO:0000313" key="6">
    <source>
        <dbReference type="EMBL" id="TMP86085.1"/>
    </source>
</evidence>
<reference evidence="8" key="3">
    <citation type="submission" date="2019-06" db="EMBL/GenBank/DDBJ databases">
        <title>Co-occurence of chitin degradation, pigmentation and bioactivity in marine Pseudoalteromonas.</title>
        <authorList>
            <person name="Sonnenschein E.C."/>
            <person name="Bech P.K."/>
        </authorList>
    </citation>
    <scope>NUCLEOTIDE SEQUENCE [LARGE SCALE GENOMIC DNA]</scope>
    <source>
        <strain evidence="8">S2897</strain>
    </source>
</reference>
<proteinExistence type="predicted"/>
<protein>
    <submittedName>
        <fullName evidence="5 6">Transcriptional regulator</fullName>
    </submittedName>
</protein>
<organism evidence="5 7">
    <name type="scientific">Pseudoalteromonas ruthenica</name>
    <dbReference type="NCBI Taxonomy" id="151081"/>
    <lineage>
        <taxon>Bacteria</taxon>
        <taxon>Pseudomonadati</taxon>
        <taxon>Pseudomonadota</taxon>
        <taxon>Gammaproteobacteria</taxon>
        <taxon>Alteromonadales</taxon>
        <taxon>Pseudoalteromonadaceae</taxon>
        <taxon>Pseudoalteromonas</taxon>
    </lineage>
</organism>
<dbReference type="Gene3D" id="1.10.10.10">
    <property type="entry name" value="Winged helix-like DNA-binding domain superfamily/Winged helix DNA-binding domain"/>
    <property type="match status" value="1"/>
</dbReference>
<name>A0A0F4PQG4_9GAMM</name>
<reference evidence="6" key="4">
    <citation type="submission" date="2019-09" db="EMBL/GenBank/DDBJ databases">
        <title>Co-occurence of chitin degradation, pigmentation and bioactivity in marine Pseudoalteromonas.</title>
        <authorList>
            <person name="Sonnenschein E.C."/>
            <person name="Bech P.K."/>
        </authorList>
    </citation>
    <scope>NUCLEOTIDE SEQUENCE</scope>
    <source>
        <strain evidence="6">S2897</strain>
    </source>
</reference>
<keyword evidence="7" id="KW-1185">Reference proteome</keyword>
<evidence type="ECO:0000313" key="8">
    <source>
        <dbReference type="Proteomes" id="UP000305874"/>
    </source>
</evidence>
<dbReference type="InterPro" id="IPR002577">
    <property type="entry name" value="HTH_HxlR"/>
</dbReference>
<sequence>MSLKVRLNKSPKPPQPCMLTECMAVISGAWAPNVIWCLRAGPRRFNELRIDIPPISAKVLSTRLTELLERGVIVRHVRDTSPPSVEYELTELGQELIPALDEIVKVGHKLKTMGYLQKQYD</sequence>
<dbReference type="AlphaFoldDB" id="A0A0F4PQG4"/>
<dbReference type="InterPro" id="IPR036390">
    <property type="entry name" value="WH_DNA-bd_sf"/>
</dbReference>